<dbReference type="GO" id="GO:0035539">
    <property type="term" value="F:8-oxo-7,8-dihydrodeoxyguanosine triphosphate pyrophosphatase activity"/>
    <property type="evidence" value="ECO:0007669"/>
    <property type="project" value="UniProtKB-EC"/>
</dbReference>
<evidence type="ECO:0000313" key="13">
    <source>
        <dbReference type="EMBL" id="AIQ62629.1"/>
    </source>
</evidence>
<evidence type="ECO:0000256" key="7">
    <source>
        <dbReference type="ARBA" id="ARBA00022801"/>
    </source>
</evidence>
<feature type="domain" description="Nudix hydrolase" evidence="12">
    <location>
        <begin position="1"/>
        <end position="126"/>
    </location>
</feature>
<keyword evidence="9" id="KW-0234">DNA repair</keyword>
<dbReference type="Pfam" id="PF14815">
    <property type="entry name" value="NUDIX_4"/>
    <property type="match status" value="1"/>
</dbReference>
<gene>
    <name evidence="13" type="ORF">PSTEL_05455</name>
</gene>
<dbReference type="KEGG" id="pste:PSTEL_05455"/>
<dbReference type="PROSITE" id="PS00893">
    <property type="entry name" value="NUDIX_BOX"/>
    <property type="match status" value="1"/>
</dbReference>
<name>A0A089N1N9_9BACL</name>
<dbReference type="Gene3D" id="3.90.79.10">
    <property type="entry name" value="Nucleoside Triphosphate Pyrophosphohydrolase"/>
    <property type="match status" value="1"/>
</dbReference>
<dbReference type="GO" id="GO:0006281">
    <property type="term" value="P:DNA repair"/>
    <property type="evidence" value="ECO:0007669"/>
    <property type="project" value="UniProtKB-KW"/>
</dbReference>
<dbReference type="HOGENOM" id="CLU_037162_19_3_9"/>
<proteinExistence type="inferred from homology"/>
<dbReference type="InterPro" id="IPR020084">
    <property type="entry name" value="NUDIX_hydrolase_CS"/>
</dbReference>
<dbReference type="InterPro" id="IPR015797">
    <property type="entry name" value="NUDIX_hydrolase-like_dom_sf"/>
</dbReference>
<keyword evidence="5" id="KW-0479">Metal-binding</keyword>
<dbReference type="GO" id="GO:0044716">
    <property type="term" value="F:8-oxo-GDP phosphatase activity"/>
    <property type="evidence" value="ECO:0007669"/>
    <property type="project" value="TreeGrafter"/>
</dbReference>
<keyword evidence="8" id="KW-0460">Magnesium</keyword>
<evidence type="ECO:0000256" key="3">
    <source>
        <dbReference type="ARBA" id="ARBA00022457"/>
    </source>
</evidence>
<dbReference type="EC" id="3.6.1.55" evidence="11"/>
<dbReference type="STRING" id="169760.PSTEL_05455"/>
<comment type="catalytic activity">
    <reaction evidence="10">
        <text>8-oxo-dGTP + H2O = 8-oxo-dGMP + diphosphate + H(+)</text>
        <dbReference type="Rhea" id="RHEA:31575"/>
        <dbReference type="ChEBI" id="CHEBI:15377"/>
        <dbReference type="ChEBI" id="CHEBI:15378"/>
        <dbReference type="ChEBI" id="CHEBI:33019"/>
        <dbReference type="ChEBI" id="CHEBI:63224"/>
        <dbReference type="ChEBI" id="CHEBI:77896"/>
        <dbReference type="EC" id="3.6.1.55"/>
    </reaction>
</comment>
<evidence type="ECO:0000256" key="4">
    <source>
        <dbReference type="ARBA" id="ARBA00022705"/>
    </source>
</evidence>
<accession>A0A089N1N9</accession>
<dbReference type="InterPro" id="IPR047127">
    <property type="entry name" value="MutT-like"/>
</dbReference>
<comment type="similarity">
    <text evidence="2">Belongs to the Nudix hydrolase family.</text>
</comment>
<dbReference type="GO" id="GO:0044715">
    <property type="term" value="F:8-oxo-dGDP phosphatase activity"/>
    <property type="evidence" value="ECO:0007669"/>
    <property type="project" value="TreeGrafter"/>
</dbReference>
<evidence type="ECO:0000256" key="5">
    <source>
        <dbReference type="ARBA" id="ARBA00022723"/>
    </source>
</evidence>
<evidence type="ECO:0000256" key="6">
    <source>
        <dbReference type="ARBA" id="ARBA00022763"/>
    </source>
</evidence>
<evidence type="ECO:0000259" key="12">
    <source>
        <dbReference type="PROSITE" id="PS51462"/>
    </source>
</evidence>
<keyword evidence="4" id="KW-0235">DNA replication</keyword>
<evidence type="ECO:0000256" key="11">
    <source>
        <dbReference type="ARBA" id="ARBA00038905"/>
    </source>
</evidence>
<keyword evidence="3" id="KW-0515">Mutator protein</keyword>
<evidence type="ECO:0000313" key="14">
    <source>
        <dbReference type="Proteomes" id="UP000029507"/>
    </source>
</evidence>
<evidence type="ECO:0000256" key="2">
    <source>
        <dbReference type="ARBA" id="ARBA00005582"/>
    </source>
</evidence>
<dbReference type="AlphaFoldDB" id="A0A089N1N9"/>
<keyword evidence="6" id="KW-0227">DNA damage</keyword>
<organism evidence="13 14">
    <name type="scientific">Paenibacillus stellifer</name>
    <dbReference type="NCBI Taxonomy" id="169760"/>
    <lineage>
        <taxon>Bacteria</taxon>
        <taxon>Bacillati</taxon>
        <taxon>Bacillota</taxon>
        <taxon>Bacilli</taxon>
        <taxon>Bacillales</taxon>
        <taxon>Paenibacillaceae</taxon>
        <taxon>Paenibacillus</taxon>
    </lineage>
</organism>
<sequence length="136" mass="15429">MIHVAAAVIYNAEGRILIARRREGKAQAGMWEFPGGKLEEGENICDCLRRELVEEMDIEVEPYAFFGENEHAYGALHIRLTAWKARYVGGVIRLTDHDDFRWEEAGRLEAYPFAAADVPFVRKLVLESRAGEESSC</sequence>
<dbReference type="InterPro" id="IPR029119">
    <property type="entry name" value="MutY_C"/>
</dbReference>
<dbReference type="PANTHER" id="PTHR47707">
    <property type="entry name" value="8-OXO-DGTP DIPHOSPHATASE"/>
    <property type="match status" value="1"/>
</dbReference>
<protein>
    <recommendedName>
        <fullName evidence="11">8-oxo-dGTP diphosphatase</fullName>
        <ecNumber evidence="11">3.6.1.55</ecNumber>
    </recommendedName>
</protein>
<dbReference type="GO" id="GO:0006260">
    <property type="term" value="P:DNA replication"/>
    <property type="evidence" value="ECO:0007669"/>
    <property type="project" value="UniProtKB-KW"/>
</dbReference>
<evidence type="ECO:0000256" key="9">
    <source>
        <dbReference type="ARBA" id="ARBA00023204"/>
    </source>
</evidence>
<keyword evidence="14" id="KW-1185">Reference proteome</keyword>
<comment type="cofactor">
    <cofactor evidence="1">
        <name>Mg(2+)</name>
        <dbReference type="ChEBI" id="CHEBI:18420"/>
    </cofactor>
</comment>
<dbReference type="PROSITE" id="PS51462">
    <property type="entry name" value="NUDIX"/>
    <property type="match status" value="1"/>
</dbReference>
<dbReference type="InterPro" id="IPR000086">
    <property type="entry name" value="NUDIX_hydrolase_dom"/>
</dbReference>
<dbReference type="SUPFAM" id="SSF55811">
    <property type="entry name" value="Nudix"/>
    <property type="match status" value="1"/>
</dbReference>
<dbReference type="CDD" id="cd03425">
    <property type="entry name" value="NUDIX_MutT_NudA_like"/>
    <property type="match status" value="1"/>
</dbReference>
<evidence type="ECO:0000256" key="8">
    <source>
        <dbReference type="ARBA" id="ARBA00022842"/>
    </source>
</evidence>
<dbReference type="GO" id="GO:0008413">
    <property type="term" value="F:8-oxo-7,8-dihydroguanosine triphosphate pyrophosphatase activity"/>
    <property type="evidence" value="ECO:0007669"/>
    <property type="project" value="TreeGrafter"/>
</dbReference>
<dbReference type="EMBL" id="CP009286">
    <property type="protein sequence ID" value="AIQ62629.1"/>
    <property type="molecule type" value="Genomic_DNA"/>
</dbReference>
<dbReference type="GO" id="GO:0046872">
    <property type="term" value="F:metal ion binding"/>
    <property type="evidence" value="ECO:0007669"/>
    <property type="project" value="UniProtKB-KW"/>
</dbReference>
<evidence type="ECO:0000256" key="1">
    <source>
        <dbReference type="ARBA" id="ARBA00001946"/>
    </source>
</evidence>
<evidence type="ECO:0000256" key="10">
    <source>
        <dbReference type="ARBA" id="ARBA00035861"/>
    </source>
</evidence>
<reference evidence="13 14" key="1">
    <citation type="submission" date="2014-08" db="EMBL/GenBank/DDBJ databases">
        <title>Comparative genomics of the Paenibacillus odorifer group.</title>
        <authorList>
            <person name="den Bakker H.C."/>
            <person name="Tsai Y.-C."/>
            <person name="Martin N."/>
            <person name="Korlach J."/>
            <person name="Wiedmann M."/>
        </authorList>
    </citation>
    <scope>NUCLEOTIDE SEQUENCE [LARGE SCALE GENOMIC DNA]</scope>
    <source>
        <strain evidence="13 14">DSM 14472</strain>
    </source>
</reference>
<dbReference type="PANTHER" id="PTHR47707:SF1">
    <property type="entry name" value="NUDIX HYDROLASE FAMILY PROTEIN"/>
    <property type="match status" value="1"/>
</dbReference>
<dbReference type="Proteomes" id="UP000029507">
    <property type="component" value="Chromosome"/>
</dbReference>
<dbReference type="OrthoDB" id="9810648at2"/>
<keyword evidence="7 13" id="KW-0378">Hydrolase</keyword>